<protein>
    <submittedName>
        <fullName evidence="2">Uncharacterized protein</fullName>
    </submittedName>
</protein>
<reference evidence="2 3" key="1">
    <citation type="submission" date="2020-08" db="EMBL/GenBank/DDBJ databases">
        <title>Cohnella phylogeny.</title>
        <authorList>
            <person name="Dunlap C."/>
        </authorList>
    </citation>
    <scope>NUCLEOTIDE SEQUENCE [LARGE SCALE GENOMIC DNA]</scope>
    <source>
        <strain evidence="2 3">DSM 103658</strain>
    </source>
</reference>
<keyword evidence="1" id="KW-0472">Membrane</keyword>
<proteinExistence type="predicted"/>
<dbReference type="InterPro" id="IPR017853">
    <property type="entry name" value="GH"/>
</dbReference>
<dbReference type="EMBL" id="JACJVN010000003">
    <property type="protein sequence ID" value="MBB6675812.1"/>
    <property type="molecule type" value="Genomic_DNA"/>
</dbReference>
<evidence type="ECO:0000313" key="2">
    <source>
        <dbReference type="EMBL" id="MBB6675812.1"/>
    </source>
</evidence>
<feature type="transmembrane region" description="Helical" evidence="1">
    <location>
        <begin position="6"/>
        <end position="24"/>
    </location>
</feature>
<keyword evidence="3" id="KW-1185">Reference proteome</keyword>
<gene>
    <name evidence="2" type="ORF">H4Q31_00530</name>
</gene>
<name>A0A841T4P8_9BACL</name>
<dbReference type="RefSeq" id="WP_185177119.1">
    <property type="nucleotide sequence ID" value="NZ_CBCSEP010000044.1"/>
</dbReference>
<accession>A0A841T4P8</accession>
<dbReference type="SUPFAM" id="SSF51445">
    <property type="entry name" value="(Trans)glycosidases"/>
    <property type="match status" value="1"/>
</dbReference>
<evidence type="ECO:0000256" key="1">
    <source>
        <dbReference type="SAM" id="Phobius"/>
    </source>
</evidence>
<keyword evidence="1" id="KW-0812">Transmembrane</keyword>
<comment type="caution">
    <text evidence="2">The sequence shown here is derived from an EMBL/GenBank/DDBJ whole genome shotgun (WGS) entry which is preliminary data.</text>
</comment>
<dbReference type="Proteomes" id="UP000574133">
    <property type="component" value="Unassembled WGS sequence"/>
</dbReference>
<keyword evidence="1" id="KW-1133">Transmembrane helix</keyword>
<sequence>MRKWRYAAGAFIVVLAAALLIYELSRGGREPLNRTAATWVWDLDELLGAGGSRTGEVMDFLRERRVNAVYLYMGKSAAGPGQSLYRAFIQAASDAGVEVHALGGERNWALSEGWAGLRDYLEQVASYNESAPEGARFKGIHLDVEPYLLPEWAHDQSGLTREWEQMVDQAAAFAASHSLELGVDLPFWLDDIPASASSLDGKPSATLDQWMMDRVDSVALMSYRNEAEGTNGVIALVQQELQHAEASGCRVFVGLNAAPDEEAALTFYGTSPERLRRAAELIQREFAGNAGFAGIAVHDLAAWMRLEQQG</sequence>
<organism evidence="2 3">
    <name type="scientific">Cohnella lubricantis</name>
    <dbReference type="NCBI Taxonomy" id="2163172"/>
    <lineage>
        <taxon>Bacteria</taxon>
        <taxon>Bacillati</taxon>
        <taxon>Bacillota</taxon>
        <taxon>Bacilli</taxon>
        <taxon>Bacillales</taxon>
        <taxon>Paenibacillaceae</taxon>
        <taxon>Cohnella</taxon>
    </lineage>
</organism>
<dbReference type="AlphaFoldDB" id="A0A841T4P8"/>
<evidence type="ECO:0000313" key="3">
    <source>
        <dbReference type="Proteomes" id="UP000574133"/>
    </source>
</evidence>